<dbReference type="InterPro" id="IPR001764">
    <property type="entry name" value="Glyco_hydro_3_N"/>
</dbReference>
<dbReference type="InterPro" id="IPR050226">
    <property type="entry name" value="NagZ_Beta-hexosaminidase"/>
</dbReference>
<sequence>MAGLGLALTLLLSGCARSESPPVSSPSPSQPASSPAEPSVTPTQPASPGASSPASPSPSGSKEPSAPTDPVKTRMEKMTLEEKVGQLILAGLEGKELDAEAKRMIRDDKVGGVILYSNNVSDLKGTVALVNAIKRTNAANPAPIFVSVDQEGGRVSRLPSEYVKFPANAAVGATGDADLAEAMGQLLGRALTSSGFNMDFAPVLDVNSNPDNPVIGDRSFGSSADLVSKLGLAELTGLRSEGVIPVVKHFPGHGDTSVDSHLDLPVVDKTPEQLAKLEWVPFQAAVKNHAEAVMVAHILYPKIDPDKPGSLSKRIVGDILRGDMGYDGVVITDDLGMGAIAKHYPLAEASVMAIEAGADILLVGHGYDNERTAFESVLKSVKSGKISEERLDESVYRILSLKSKYELQDAKSPVPDLKELNADIRDWREKIG</sequence>
<name>A0A841U4Q1_9BACL</name>
<dbReference type="EC" id="3.2.1.52" evidence="6"/>
<gene>
    <name evidence="6" type="primary">nagZ</name>
    <name evidence="6" type="ORF">H7B90_16500</name>
</gene>
<dbReference type="Proteomes" id="UP000553776">
    <property type="component" value="Unassembled WGS sequence"/>
</dbReference>
<evidence type="ECO:0000313" key="6">
    <source>
        <dbReference type="EMBL" id="MBB6693010.1"/>
    </source>
</evidence>
<organism evidence="6 7">
    <name type="scientific">Cohnella xylanilytica</name>
    <dbReference type="NCBI Taxonomy" id="557555"/>
    <lineage>
        <taxon>Bacteria</taxon>
        <taxon>Bacillati</taxon>
        <taxon>Bacillota</taxon>
        <taxon>Bacilli</taxon>
        <taxon>Bacillales</taxon>
        <taxon>Paenibacillaceae</taxon>
        <taxon>Cohnella</taxon>
    </lineage>
</organism>
<keyword evidence="3 6" id="KW-0326">Glycosidase</keyword>
<dbReference type="PANTHER" id="PTHR30480:SF16">
    <property type="entry name" value="GLYCOSIDE HYDROLASE FAMILY 3 DOMAIN PROTEIN"/>
    <property type="match status" value="1"/>
</dbReference>
<dbReference type="PANTHER" id="PTHR30480">
    <property type="entry name" value="BETA-HEXOSAMINIDASE-RELATED"/>
    <property type="match status" value="1"/>
</dbReference>
<feature type="domain" description="Glycoside hydrolase family 3 N-terminal" evidence="5">
    <location>
        <begin position="79"/>
        <end position="401"/>
    </location>
</feature>
<evidence type="ECO:0000256" key="1">
    <source>
        <dbReference type="ARBA" id="ARBA00005336"/>
    </source>
</evidence>
<evidence type="ECO:0000256" key="3">
    <source>
        <dbReference type="ARBA" id="ARBA00023295"/>
    </source>
</evidence>
<dbReference type="PRINTS" id="PR00133">
    <property type="entry name" value="GLHYDRLASE3"/>
</dbReference>
<evidence type="ECO:0000256" key="2">
    <source>
        <dbReference type="ARBA" id="ARBA00022801"/>
    </source>
</evidence>
<evidence type="ECO:0000313" key="7">
    <source>
        <dbReference type="Proteomes" id="UP000553776"/>
    </source>
</evidence>
<accession>A0A841U4Q1</accession>
<dbReference type="InterPro" id="IPR017853">
    <property type="entry name" value="GH"/>
</dbReference>
<feature type="compositionally biased region" description="Low complexity" evidence="4">
    <location>
        <begin position="30"/>
        <end position="66"/>
    </location>
</feature>
<dbReference type="AlphaFoldDB" id="A0A841U4Q1"/>
<dbReference type="GO" id="GO:0004563">
    <property type="term" value="F:beta-N-acetylhexosaminidase activity"/>
    <property type="evidence" value="ECO:0007669"/>
    <property type="project" value="UniProtKB-EC"/>
</dbReference>
<dbReference type="SUPFAM" id="SSF51445">
    <property type="entry name" value="(Trans)glycosidases"/>
    <property type="match status" value="1"/>
</dbReference>
<dbReference type="GO" id="GO:0009254">
    <property type="term" value="P:peptidoglycan turnover"/>
    <property type="evidence" value="ECO:0007669"/>
    <property type="project" value="TreeGrafter"/>
</dbReference>
<keyword evidence="7" id="KW-1185">Reference proteome</keyword>
<comment type="caution">
    <text evidence="6">The sequence shown here is derived from an EMBL/GenBank/DDBJ whole genome shotgun (WGS) entry which is preliminary data.</text>
</comment>
<dbReference type="PROSITE" id="PS00775">
    <property type="entry name" value="GLYCOSYL_HYDROL_F3"/>
    <property type="match status" value="1"/>
</dbReference>
<dbReference type="EMBL" id="JACJVR010000064">
    <property type="protein sequence ID" value="MBB6693010.1"/>
    <property type="molecule type" value="Genomic_DNA"/>
</dbReference>
<dbReference type="GO" id="GO:0005975">
    <property type="term" value="P:carbohydrate metabolic process"/>
    <property type="evidence" value="ECO:0007669"/>
    <property type="project" value="InterPro"/>
</dbReference>
<dbReference type="InterPro" id="IPR036962">
    <property type="entry name" value="Glyco_hydro_3_N_sf"/>
</dbReference>
<dbReference type="InterPro" id="IPR019800">
    <property type="entry name" value="Glyco_hydro_3_AS"/>
</dbReference>
<dbReference type="NCBIfam" id="NF003740">
    <property type="entry name" value="PRK05337.1"/>
    <property type="match status" value="1"/>
</dbReference>
<reference evidence="6 7" key="1">
    <citation type="submission" date="2020-08" db="EMBL/GenBank/DDBJ databases">
        <title>Cohnella phylogeny.</title>
        <authorList>
            <person name="Dunlap C."/>
        </authorList>
    </citation>
    <scope>NUCLEOTIDE SEQUENCE [LARGE SCALE GENOMIC DNA]</scope>
    <source>
        <strain evidence="6 7">DSM 25239</strain>
    </source>
</reference>
<keyword evidence="2 6" id="KW-0378">Hydrolase</keyword>
<proteinExistence type="inferred from homology"/>
<protein>
    <submittedName>
        <fullName evidence="6">Beta-N-acetylhexosaminidase</fullName>
        <ecNumber evidence="6">3.2.1.52</ecNumber>
    </submittedName>
</protein>
<dbReference type="Pfam" id="PF00933">
    <property type="entry name" value="Glyco_hydro_3"/>
    <property type="match status" value="1"/>
</dbReference>
<dbReference type="Gene3D" id="3.20.20.300">
    <property type="entry name" value="Glycoside hydrolase, family 3, N-terminal domain"/>
    <property type="match status" value="1"/>
</dbReference>
<evidence type="ECO:0000256" key="4">
    <source>
        <dbReference type="SAM" id="MobiDB-lite"/>
    </source>
</evidence>
<comment type="similarity">
    <text evidence="1">Belongs to the glycosyl hydrolase 3 family.</text>
</comment>
<feature type="region of interest" description="Disordered" evidence="4">
    <location>
        <begin position="16"/>
        <end position="72"/>
    </location>
</feature>
<evidence type="ECO:0000259" key="5">
    <source>
        <dbReference type="Pfam" id="PF00933"/>
    </source>
</evidence>